<dbReference type="Gene3D" id="1.25.40.10">
    <property type="entry name" value="Tetratricopeptide repeat domain"/>
    <property type="match status" value="1"/>
</dbReference>
<dbReference type="Pfam" id="PF13432">
    <property type="entry name" value="TPR_16"/>
    <property type="match status" value="1"/>
</dbReference>
<evidence type="ECO:0000313" key="2">
    <source>
        <dbReference type="Proteomes" id="UP000087171"/>
    </source>
</evidence>
<dbReference type="eggNOG" id="ENOG502QU4B">
    <property type="taxonomic scope" value="Eukaryota"/>
</dbReference>
<organism evidence="2 3">
    <name type="scientific">Cicer arietinum</name>
    <name type="common">Chickpea</name>
    <name type="synonym">Garbanzo</name>
    <dbReference type="NCBI Taxonomy" id="3827"/>
    <lineage>
        <taxon>Eukaryota</taxon>
        <taxon>Viridiplantae</taxon>
        <taxon>Streptophyta</taxon>
        <taxon>Embryophyta</taxon>
        <taxon>Tracheophyta</taxon>
        <taxon>Spermatophyta</taxon>
        <taxon>Magnoliopsida</taxon>
        <taxon>eudicotyledons</taxon>
        <taxon>Gunneridae</taxon>
        <taxon>Pentapetalae</taxon>
        <taxon>rosids</taxon>
        <taxon>fabids</taxon>
        <taxon>Fabales</taxon>
        <taxon>Fabaceae</taxon>
        <taxon>Papilionoideae</taxon>
        <taxon>50 kb inversion clade</taxon>
        <taxon>NPAAA clade</taxon>
        <taxon>Hologalegina</taxon>
        <taxon>IRL clade</taxon>
        <taxon>Cicereae</taxon>
        <taxon>Cicer</taxon>
    </lineage>
</organism>
<dbReference type="STRING" id="3827.A0A1S2XVR4"/>
<dbReference type="InterPro" id="IPR019734">
    <property type="entry name" value="TPR_rpt"/>
</dbReference>
<reference evidence="3" key="2">
    <citation type="submission" date="2025-08" db="UniProtKB">
        <authorList>
            <consortium name="RefSeq"/>
        </authorList>
    </citation>
    <scope>IDENTIFICATION</scope>
    <source>
        <tissue evidence="3">Etiolated seedlings</tissue>
    </source>
</reference>
<name>A0A1S2XVR4_CICAR</name>
<feature type="compositionally biased region" description="Polar residues" evidence="1">
    <location>
        <begin position="128"/>
        <end position="137"/>
    </location>
</feature>
<dbReference type="PANTHER" id="PTHR26312">
    <property type="entry name" value="TETRATRICOPEPTIDE REPEAT PROTEIN 5"/>
    <property type="match status" value="1"/>
</dbReference>
<dbReference type="InterPro" id="IPR011990">
    <property type="entry name" value="TPR-like_helical_dom_sf"/>
</dbReference>
<gene>
    <name evidence="3" type="primary">LOC101497721</name>
</gene>
<feature type="compositionally biased region" description="Low complexity" evidence="1">
    <location>
        <begin position="118"/>
        <end position="127"/>
    </location>
</feature>
<dbReference type="PANTHER" id="PTHR26312:SF67">
    <property type="entry name" value="PROTEIN SLOW GREEN 1, CHLOROPLASTIC"/>
    <property type="match status" value="1"/>
</dbReference>
<dbReference type="PaxDb" id="3827-XP_004495267.1"/>
<dbReference type="SUPFAM" id="SSF48452">
    <property type="entry name" value="TPR-like"/>
    <property type="match status" value="1"/>
</dbReference>
<reference evidence="2" key="1">
    <citation type="journal article" date="2013" name="Nat. Biotechnol.">
        <title>Draft genome sequence of chickpea (Cicer arietinum) provides a resource for trait improvement.</title>
        <authorList>
            <person name="Varshney R.K."/>
            <person name="Song C."/>
            <person name="Saxena R.K."/>
            <person name="Azam S."/>
            <person name="Yu S."/>
            <person name="Sharpe A.G."/>
            <person name="Cannon S."/>
            <person name="Baek J."/>
            <person name="Rosen B.D."/>
            <person name="Tar'an B."/>
            <person name="Millan T."/>
            <person name="Zhang X."/>
            <person name="Ramsay L.D."/>
            <person name="Iwata A."/>
            <person name="Wang Y."/>
            <person name="Nelson W."/>
            <person name="Farmer A.D."/>
            <person name="Gaur P.M."/>
            <person name="Soderlund C."/>
            <person name="Penmetsa R.V."/>
            <person name="Xu C."/>
            <person name="Bharti A.K."/>
            <person name="He W."/>
            <person name="Winter P."/>
            <person name="Zhao S."/>
            <person name="Hane J.K."/>
            <person name="Carrasquilla-Garcia N."/>
            <person name="Condie J.A."/>
            <person name="Upadhyaya H.D."/>
            <person name="Luo M.C."/>
            <person name="Thudi M."/>
            <person name="Gowda C.L."/>
            <person name="Singh N.P."/>
            <person name="Lichtenzveig J."/>
            <person name="Gali K.K."/>
            <person name="Rubio J."/>
            <person name="Nadarajan N."/>
            <person name="Dolezel J."/>
            <person name="Bansal K.C."/>
            <person name="Xu X."/>
            <person name="Edwards D."/>
            <person name="Zhang G."/>
            <person name="Kahl G."/>
            <person name="Gil J."/>
            <person name="Singh K.B."/>
            <person name="Datta S.K."/>
            <person name="Jackson S.A."/>
            <person name="Wang J."/>
            <person name="Cook D.R."/>
        </authorList>
    </citation>
    <scope>NUCLEOTIDE SEQUENCE [LARGE SCALE GENOMIC DNA]</scope>
    <source>
        <strain evidence="2">cv. CDC Frontier</strain>
    </source>
</reference>
<proteinExistence type="predicted"/>
<dbReference type="Proteomes" id="UP000087171">
    <property type="component" value="Chromosome Ca4"/>
</dbReference>
<sequence length="379" mass="43860">MNSLPKTHHYHHHLSFTHTHSSFPIIPFSFSFSFSFPSHPFSSSSIKASSSPSPKNHNPFHQKPRNAFFQLLQTLNPIFSPLFEPAYVAIAVIAFFLIRIQHNPAAATSTLLPPPPAESSTATTATTKNQTSKENNSAIEEQLKNNSNDANALRSLVEENVRALKLSEAIRFLDRLIELEPEDFDLHLLKAHLHRHNGEHELAKISFELVLKQEPVNIEAYRGLLMTNLELNEPMESFLNRVDQVVKFFEEQKMDSEVREFKLLIAQVKVMEEDYSGALKVYEEIVKQEPRDFRPYLCQGVVYTLLRKNDEAEKQFEEYRRLVPENHPYKEYFENNTKIFSRKLEREGIDAKSLDWESQPRSSNIEVVSDVVFFIFLLK</sequence>
<evidence type="ECO:0000313" key="3">
    <source>
        <dbReference type="RefSeq" id="XP_004495267.1"/>
    </source>
</evidence>
<dbReference type="SMART" id="SM00028">
    <property type="entry name" value="TPR"/>
    <property type="match status" value="4"/>
</dbReference>
<protein>
    <submittedName>
        <fullName evidence="3">Protein SLOW GREEN 1, chloroplastic-like</fullName>
    </submittedName>
</protein>
<accession>A0A1S2XVR4</accession>
<feature type="region of interest" description="Disordered" evidence="1">
    <location>
        <begin position="108"/>
        <end position="137"/>
    </location>
</feature>
<dbReference type="OrthoDB" id="66906at2759"/>
<dbReference type="RefSeq" id="XP_004495267.1">
    <property type="nucleotide sequence ID" value="XM_004495210.1"/>
</dbReference>
<evidence type="ECO:0000256" key="1">
    <source>
        <dbReference type="SAM" id="MobiDB-lite"/>
    </source>
</evidence>
<dbReference type="GO" id="GO:0009535">
    <property type="term" value="C:chloroplast thylakoid membrane"/>
    <property type="evidence" value="ECO:0007669"/>
    <property type="project" value="TreeGrafter"/>
</dbReference>
<keyword evidence="2" id="KW-1185">Reference proteome</keyword>
<dbReference type="AlphaFoldDB" id="A0A1S2XVR4"/>